<name>A0A317XP82_9BASI</name>
<feature type="region of interest" description="Disordered" evidence="1">
    <location>
        <begin position="72"/>
        <end position="108"/>
    </location>
</feature>
<dbReference type="EMBL" id="KZ819193">
    <property type="protein sequence ID" value="PWZ00096.1"/>
    <property type="molecule type" value="Genomic_DNA"/>
</dbReference>
<gene>
    <name evidence="2" type="ORF">BCV70DRAFT_105002</name>
</gene>
<keyword evidence="3" id="KW-1185">Reference proteome</keyword>
<organism evidence="2 3">
    <name type="scientific">Testicularia cyperi</name>
    <dbReference type="NCBI Taxonomy" id="1882483"/>
    <lineage>
        <taxon>Eukaryota</taxon>
        <taxon>Fungi</taxon>
        <taxon>Dikarya</taxon>
        <taxon>Basidiomycota</taxon>
        <taxon>Ustilaginomycotina</taxon>
        <taxon>Ustilaginomycetes</taxon>
        <taxon>Ustilaginales</taxon>
        <taxon>Anthracoideaceae</taxon>
        <taxon>Testicularia</taxon>
    </lineage>
</organism>
<dbReference type="InParanoid" id="A0A317XP82"/>
<proteinExistence type="predicted"/>
<protein>
    <submittedName>
        <fullName evidence="2">Uncharacterized protein</fullName>
    </submittedName>
</protein>
<dbReference type="Proteomes" id="UP000246740">
    <property type="component" value="Unassembled WGS sequence"/>
</dbReference>
<sequence length="108" mass="12303">MRPSSVVSLQRSFGSIPHLPAALSTNVCPRRLETSGDQGPQPRPCHWHWLWHWLWHGVRILAPLRSIAWPRDRTKKRPSAVARRSPHIERRPRPGEVCTAIGQEARGG</sequence>
<evidence type="ECO:0000256" key="1">
    <source>
        <dbReference type="SAM" id="MobiDB-lite"/>
    </source>
</evidence>
<dbReference type="AlphaFoldDB" id="A0A317XP82"/>
<reference evidence="2 3" key="1">
    <citation type="journal article" date="2018" name="Mol. Biol. Evol.">
        <title>Broad Genomic Sampling Reveals a Smut Pathogenic Ancestry of the Fungal Clade Ustilaginomycotina.</title>
        <authorList>
            <person name="Kijpornyongpan T."/>
            <person name="Mondo S.J."/>
            <person name="Barry K."/>
            <person name="Sandor L."/>
            <person name="Lee J."/>
            <person name="Lipzen A."/>
            <person name="Pangilinan J."/>
            <person name="LaButti K."/>
            <person name="Hainaut M."/>
            <person name="Henrissat B."/>
            <person name="Grigoriev I.V."/>
            <person name="Spatafora J.W."/>
            <person name="Aime M.C."/>
        </authorList>
    </citation>
    <scope>NUCLEOTIDE SEQUENCE [LARGE SCALE GENOMIC DNA]</scope>
    <source>
        <strain evidence="2 3">MCA 3645</strain>
    </source>
</reference>
<evidence type="ECO:0000313" key="2">
    <source>
        <dbReference type="EMBL" id="PWZ00096.1"/>
    </source>
</evidence>
<evidence type="ECO:0000313" key="3">
    <source>
        <dbReference type="Proteomes" id="UP000246740"/>
    </source>
</evidence>
<accession>A0A317XP82</accession>